<accession>A0A0E0J133</accession>
<dbReference type="Proteomes" id="UP000006591">
    <property type="component" value="Chromosome 11"/>
</dbReference>
<dbReference type="SUPFAM" id="SSF52540">
    <property type="entry name" value="P-loop containing nucleoside triphosphate hydrolases"/>
    <property type="match status" value="1"/>
</dbReference>
<evidence type="ECO:0000256" key="3">
    <source>
        <dbReference type="ARBA" id="ARBA00010142"/>
    </source>
</evidence>
<sequence>MVAATTAMTPTAAATKMTIVSSNPGTGPAVGDDFTCLDHSAAPKMDGNIINLGLWGTAGQEDYSRLRILSYRGADIFVLAFSLISRASHENVLKEDGVRPRVNHFLTGRASVPGRAISKGRQSIEAQNIVRENYEILVLQTEFLDYLLQLYLANIRLKNAATDVVITMVLWKQHYLMLVHLNSLSGWEVGEAKANKSWSKSTDFPCACKCCLSIHAPLEDHLSAWFLHINQNVSPIIILHMISQGLFQRSGLSAGSFLRNILINIRK</sequence>
<dbReference type="Pfam" id="PF00071">
    <property type="entry name" value="Ras"/>
    <property type="match status" value="1"/>
</dbReference>
<keyword evidence="7" id="KW-0449">Lipoprotein</keyword>
<name>A0A0E0J133_ORYNI</name>
<dbReference type="HOGENOM" id="CLU_1201481_0_0_1"/>
<dbReference type="Gene3D" id="3.40.50.300">
    <property type="entry name" value="P-loop containing nucleotide triphosphate hydrolases"/>
    <property type="match status" value="1"/>
</dbReference>
<dbReference type="STRING" id="4536.A0A0E0J133"/>
<evidence type="ECO:0000256" key="4">
    <source>
        <dbReference type="ARBA" id="ARBA00022490"/>
    </source>
</evidence>
<keyword evidence="6" id="KW-0342">GTP-binding</keyword>
<keyword evidence="5" id="KW-0547">Nucleotide-binding</keyword>
<dbReference type="SMART" id="SM00174">
    <property type="entry name" value="RHO"/>
    <property type="match status" value="1"/>
</dbReference>
<dbReference type="GO" id="GO:0016020">
    <property type="term" value="C:membrane"/>
    <property type="evidence" value="ECO:0007669"/>
    <property type="project" value="UniProtKB-SubCell"/>
</dbReference>
<reference evidence="8" key="2">
    <citation type="submission" date="2018-04" db="EMBL/GenBank/DDBJ databases">
        <title>OnivRS2 (Oryza nivara Reference Sequence Version 2).</title>
        <authorList>
            <person name="Zhang J."/>
            <person name="Kudrna D."/>
            <person name="Lee S."/>
            <person name="Talag J."/>
            <person name="Rajasekar S."/>
            <person name="Welchert J."/>
            <person name="Hsing Y.-I."/>
            <person name="Wing R.A."/>
        </authorList>
    </citation>
    <scope>NUCLEOTIDE SEQUENCE [LARGE SCALE GENOMIC DNA]</scope>
    <source>
        <strain evidence="8">SL10</strain>
    </source>
</reference>
<reference evidence="8" key="1">
    <citation type="submission" date="2015-04" db="UniProtKB">
        <authorList>
            <consortium name="EnsemblPlants"/>
        </authorList>
    </citation>
    <scope>IDENTIFICATION</scope>
    <source>
        <strain evidence="8">SL10</strain>
    </source>
</reference>
<evidence type="ECO:0000256" key="2">
    <source>
        <dbReference type="ARBA" id="ARBA00004496"/>
    </source>
</evidence>
<dbReference type="eggNOG" id="KOG0393">
    <property type="taxonomic scope" value="Eukaryota"/>
</dbReference>
<evidence type="ECO:0000256" key="5">
    <source>
        <dbReference type="ARBA" id="ARBA00022741"/>
    </source>
</evidence>
<evidence type="ECO:0000313" key="9">
    <source>
        <dbReference type="Proteomes" id="UP000006591"/>
    </source>
</evidence>
<dbReference type="InterPro" id="IPR001806">
    <property type="entry name" value="Small_GTPase"/>
</dbReference>
<evidence type="ECO:0000256" key="7">
    <source>
        <dbReference type="ARBA" id="ARBA00023288"/>
    </source>
</evidence>
<comment type="similarity">
    <text evidence="3">Belongs to the small GTPase superfamily. Rho family.</text>
</comment>
<evidence type="ECO:0000256" key="6">
    <source>
        <dbReference type="ARBA" id="ARBA00023134"/>
    </source>
</evidence>
<dbReference type="Gramene" id="ONIVA11G10590.1">
    <property type="protein sequence ID" value="ONIVA11G10590.1"/>
    <property type="gene ID" value="ONIVA11G10590"/>
</dbReference>
<protein>
    <submittedName>
        <fullName evidence="8">Uncharacterized protein</fullName>
    </submittedName>
</protein>
<dbReference type="InterPro" id="IPR027417">
    <property type="entry name" value="P-loop_NTPase"/>
</dbReference>
<dbReference type="EnsemblPlants" id="ONIVA11G10590.1">
    <property type="protein sequence ID" value="ONIVA11G10590.1"/>
    <property type="gene ID" value="ONIVA11G10590"/>
</dbReference>
<organism evidence="8">
    <name type="scientific">Oryza nivara</name>
    <name type="common">Indian wild rice</name>
    <name type="synonym">Oryza sativa f. spontanea</name>
    <dbReference type="NCBI Taxonomy" id="4536"/>
    <lineage>
        <taxon>Eukaryota</taxon>
        <taxon>Viridiplantae</taxon>
        <taxon>Streptophyta</taxon>
        <taxon>Embryophyta</taxon>
        <taxon>Tracheophyta</taxon>
        <taxon>Spermatophyta</taxon>
        <taxon>Magnoliopsida</taxon>
        <taxon>Liliopsida</taxon>
        <taxon>Poales</taxon>
        <taxon>Poaceae</taxon>
        <taxon>BOP clade</taxon>
        <taxon>Oryzoideae</taxon>
        <taxon>Oryzeae</taxon>
        <taxon>Oryzinae</taxon>
        <taxon>Oryza</taxon>
    </lineage>
</organism>
<dbReference type="GO" id="GO:0003924">
    <property type="term" value="F:GTPase activity"/>
    <property type="evidence" value="ECO:0007669"/>
    <property type="project" value="InterPro"/>
</dbReference>
<evidence type="ECO:0000313" key="8">
    <source>
        <dbReference type="EnsemblPlants" id="ONIVA11G10590.1"/>
    </source>
</evidence>
<dbReference type="GO" id="GO:0005525">
    <property type="term" value="F:GTP binding"/>
    <property type="evidence" value="ECO:0007669"/>
    <property type="project" value="UniProtKB-KW"/>
</dbReference>
<dbReference type="AlphaFoldDB" id="A0A0E0J133"/>
<evidence type="ECO:0000256" key="1">
    <source>
        <dbReference type="ARBA" id="ARBA00004170"/>
    </source>
</evidence>
<keyword evidence="9" id="KW-1185">Reference proteome</keyword>
<dbReference type="PANTHER" id="PTHR24072">
    <property type="entry name" value="RHO FAMILY GTPASE"/>
    <property type="match status" value="1"/>
</dbReference>
<proteinExistence type="inferred from homology"/>
<dbReference type="GO" id="GO:0007264">
    <property type="term" value="P:small GTPase-mediated signal transduction"/>
    <property type="evidence" value="ECO:0007669"/>
    <property type="project" value="InterPro"/>
</dbReference>
<comment type="subcellular location">
    <subcellularLocation>
        <location evidence="2">Cytoplasm</location>
    </subcellularLocation>
    <subcellularLocation>
        <location evidence="1">Membrane</location>
        <topology evidence="1">Peripheral membrane protein</topology>
    </subcellularLocation>
</comment>
<keyword evidence="4" id="KW-0963">Cytoplasm</keyword>
<dbReference type="GO" id="GO:0005737">
    <property type="term" value="C:cytoplasm"/>
    <property type="evidence" value="ECO:0007669"/>
    <property type="project" value="UniProtKB-SubCell"/>
</dbReference>
<dbReference type="InterPro" id="IPR003578">
    <property type="entry name" value="Small_GTPase_Rho"/>
</dbReference>